<name>A0A1R4HIG7_9GAMM</name>
<dbReference type="AlphaFoldDB" id="A0A1R4HIG7"/>
<evidence type="ECO:0000313" key="2">
    <source>
        <dbReference type="EMBL" id="SJM96025.1"/>
    </source>
</evidence>
<dbReference type="Proteomes" id="UP000195667">
    <property type="component" value="Unassembled WGS sequence"/>
</dbReference>
<evidence type="ECO:0000313" key="3">
    <source>
        <dbReference type="Proteomes" id="UP000195667"/>
    </source>
</evidence>
<keyword evidence="1" id="KW-0812">Transmembrane</keyword>
<sequence length="52" mass="6042">MNFNVNHGVVKMLELIDKSDTLIWKLIGLALVLSVAIFTYRLPDLITAIRWW</sequence>
<organism evidence="2 3">
    <name type="scientific">Crenothrix polyspora</name>
    <dbReference type="NCBI Taxonomy" id="360316"/>
    <lineage>
        <taxon>Bacteria</taxon>
        <taxon>Pseudomonadati</taxon>
        <taxon>Pseudomonadota</taxon>
        <taxon>Gammaproteobacteria</taxon>
        <taxon>Methylococcales</taxon>
        <taxon>Crenotrichaceae</taxon>
        <taxon>Crenothrix</taxon>
    </lineage>
</organism>
<keyword evidence="1" id="KW-0472">Membrane</keyword>
<gene>
    <name evidence="2" type="ORF">CRENPOLYSF1_830018</name>
</gene>
<keyword evidence="3" id="KW-1185">Reference proteome</keyword>
<reference evidence="3" key="1">
    <citation type="submission" date="2017-02" db="EMBL/GenBank/DDBJ databases">
        <authorList>
            <person name="Daims H."/>
        </authorList>
    </citation>
    <scope>NUCLEOTIDE SEQUENCE [LARGE SCALE GENOMIC DNA]</scope>
</reference>
<dbReference type="EMBL" id="FUKI01000163">
    <property type="protein sequence ID" value="SJM96025.1"/>
    <property type="molecule type" value="Genomic_DNA"/>
</dbReference>
<keyword evidence="1" id="KW-1133">Transmembrane helix</keyword>
<evidence type="ECO:0000256" key="1">
    <source>
        <dbReference type="SAM" id="Phobius"/>
    </source>
</evidence>
<protein>
    <submittedName>
        <fullName evidence="2">Uncharacterized protein</fullName>
    </submittedName>
</protein>
<feature type="transmembrane region" description="Helical" evidence="1">
    <location>
        <begin position="22"/>
        <end position="42"/>
    </location>
</feature>
<accession>A0A1R4HIG7</accession>
<proteinExistence type="predicted"/>